<gene>
    <name evidence="1" type="ORF">GV789_20300</name>
    <name evidence="2" type="ORF">GV794_09225</name>
</gene>
<proteinExistence type="predicted"/>
<comment type="caution">
    <text evidence="1">The sequence shown here is derived from an EMBL/GenBank/DDBJ whole genome shotgun (WGS) entry which is preliminary data.</text>
</comment>
<dbReference type="Proteomes" id="UP000470876">
    <property type="component" value="Unassembled WGS sequence"/>
</dbReference>
<sequence length="95" mass="10461">MTGPYGPDLGLGLGGDIPINHDAPKPGTGFFRDELESMLTYHITCAPCAFKTELLNLLERMKHHDITFARVSYQKGNVGSELPRAWISDVNDGDE</sequence>
<evidence type="ECO:0000313" key="3">
    <source>
        <dbReference type="Proteomes" id="UP000468928"/>
    </source>
</evidence>
<organism evidence="1 3">
    <name type="scientific">Nocardia cyriacigeorgica</name>
    <dbReference type="NCBI Taxonomy" id="135487"/>
    <lineage>
        <taxon>Bacteria</taxon>
        <taxon>Bacillati</taxon>
        <taxon>Actinomycetota</taxon>
        <taxon>Actinomycetes</taxon>
        <taxon>Mycobacteriales</taxon>
        <taxon>Nocardiaceae</taxon>
        <taxon>Nocardia</taxon>
    </lineage>
</organism>
<dbReference type="EMBL" id="JAAGUZ010000059">
    <property type="protein sequence ID" value="NEW46773.1"/>
    <property type="molecule type" value="Genomic_DNA"/>
</dbReference>
<dbReference type="EMBL" id="JAAGUX010000011">
    <property type="protein sequence ID" value="NEW55833.1"/>
    <property type="molecule type" value="Genomic_DNA"/>
</dbReference>
<dbReference type="AlphaFoldDB" id="A0A6P1DDT7"/>
<evidence type="ECO:0000313" key="2">
    <source>
        <dbReference type="EMBL" id="NEW55833.1"/>
    </source>
</evidence>
<protein>
    <submittedName>
        <fullName evidence="1">Uncharacterized protein</fullName>
    </submittedName>
</protein>
<name>A0A6P1DDT7_9NOCA</name>
<dbReference type="Proteomes" id="UP000468928">
    <property type="component" value="Unassembled WGS sequence"/>
</dbReference>
<evidence type="ECO:0000313" key="4">
    <source>
        <dbReference type="Proteomes" id="UP000470876"/>
    </source>
</evidence>
<reference evidence="3 4" key="1">
    <citation type="submission" date="2020-01" db="EMBL/GenBank/DDBJ databases">
        <title>Genetics and antimicrobial susceptibilities of Nocardia species isolated from the soil; a comparison with species isolated from humans.</title>
        <authorList>
            <person name="Carrasco G."/>
            <person name="Monzon S."/>
            <person name="Sansegundo M."/>
            <person name="Garcia E."/>
            <person name="Garrido N."/>
            <person name="Medina M.J."/>
            <person name="Villalon P."/>
            <person name="Ramirez-Arocha A.C."/>
            <person name="Jimenez P."/>
            <person name="Cuesta I."/>
            <person name="Valdezate S."/>
        </authorList>
    </citation>
    <scope>NUCLEOTIDE SEQUENCE [LARGE SCALE GENOMIC DNA]</scope>
    <source>
        <strain evidence="1 3">CNM20110639</strain>
        <strain evidence="2 4">CNM20110649</strain>
    </source>
</reference>
<dbReference type="RefSeq" id="WP_163825393.1">
    <property type="nucleotide sequence ID" value="NZ_JAAGUX010000011.1"/>
</dbReference>
<keyword evidence="4" id="KW-1185">Reference proteome</keyword>
<evidence type="ECO:0000313" key="1">
    <source>
        <dbReference type="EMBL" id="NEW46773.1"/>
    </source>
</evidence>
<accession>A0A6P1DDT7</accession>